<organism evidence="2">
    <name type="scientific">Caldilinea aerophila</name>
    <dbReference type="NCBI Taxonomy" id="133453"/>
    <lineage>
        <taxon>Bacteria</taxon>
        <taxon>Bacillati</taxon>
        <taxon>Chloroflexota</taxon>
        <taxon>Caldilineae</taxon>
        <taxon>Caldilineales</taxon>
        <taxon>Caldilineaceae</taxon>
        <taxon>Caldilinea</taxon>
    </lineage>
</organism>
<sequence>MFDRFVAIGSELDWITPVLTWLTDMRSGGSVGYNIPVDAGWSALAIQMMLHEAGVRIWGLSIVAGIITFRLKRSQARYAQYLLERNGIPYQGGMDITSSKSKGHQRQSSLRPAPSDGLLNRTIAPIHQLVQKLQRL</sequence>
<feature type="compositionally biased region" description="Polar residues" evidence="1">
    <location>
        <begin position="96"/>
        <end position="110"/>
    </location>
</feature>
<gene>
    <name evidence="2" type="ORF">ENQ20_00620</name>
</gene>
<dbReference type="EMBL" id="DSMG01000006">
    <property type="protein sequence ID" value="HDX29977.1"/>
    <property type="molecule type" value="Genomic_DNA"/>
</dbReference>
<feature type="region of interest" description="Disordered" evidence="1">
    <location>
        <begin position="94"/>
        <end position="118"/>
    </location>
</feature>
<comment type="caution">
    <text evidence="2">The sequence shown here is derived from an EMBL/GenBank/DDBJ whole genome shotgun (WGS) entry which is preliminary data.</text>
</comment>
<protein>
    <submittedName>
        <fullName evidence="2">Uncharacterized protein</fullName>
    </submittedName>
</protein>
<name>A0A7C1FDG5_9CHLR</name>
<reference evidence="2" key="1">
    <citation type="journal article" date="2020" name="mSystems">
        <title>Genome- and Community-Level Interaction Insights into Carbon Utilization and Element Cycling Functions of Hydrothermarchaeota in Hydrothermal Sediment.</title>
        <authorList>
            <person name="Zhou Z."/>
            <person name="Liu Y."/>
            <person name="Xu W."/>
            <person name="Pan J."/>
            <person name="Luo Z.H."/>
            <person name="Li M."/>
        </authorList>
    </citation>
    <scope>NUCLEOTIDE SEQUENCE [LARGE SCALE GENOMIC DNA]</scope>
    <source>
        <strain evidence="2">SpSt-289</strain>
    </source>
</reference>
<evidence type="ECO:0000313" key="2">
    <source>
        <dbReference type="EMBL" id="HDX29977.1"/>
    </source>
</evidence>
<proteinExistence type="predicted"/>
<accession>A0A7C1FDG5</accession>
<evidence type="ECO:0000256" key="1">
    <source>
        <dbReference type="SAM" id="MobiDB-lite"/>
    </source>
</evidence>
<dbReference type="AlphaFoldDB" id="A0A7C1FDG5"/>